<sequence>MAQIELEGITKRFGKISALNNINLKVEDNEFFVLFGPAGAGKTTLLKTIAGAEFPEEGLVRIDGKIVNHVESKDRNVSMVFENYALYPNLSVYDNIASPMRSKLYKKDEEYIKKAVNKVTEMMKINHLLDRRPSQLSNGQRQRVALGRCLVREPNVFLMDEPLAHLDAKLRHFMRGELKEMQTSINSTTIYVTHDYMEAMSLADRIAVLNHGEIVQIGTAQEMYYTPCNEFVACLFGEPEINLLEGKKCVCSRTGEMSLSIVGSDKALELEADVRNVLAQHGADNIHIGIRGNDIQFAFEDLGDEWIKGSVYANEPIGNKVIMTIMVADKKIAITCPNDTVADMDQDVYIKLNLKKALIFDGNTEEFITRHNIDSFKKQGKGVQ</sequence>
<dbReference type="EMBL" id="JAMZFW010000017">
    <property type="protein sequence ID" value="MCP1103045.1"/>
    <property type="molecule type" value="Genomic_DNA"/>
</dbReference>
<dbReference type="InterPro" id="IPR047641">
    <property type="entry name" value="ABC_transpr_MalK/UgpC-like"/>
</dbReference>
<evidence type="ECO:0000259" key="7">
    <source>
        <dbReference type="PROSITE" id="PS50893"/>
    </source>
</evidence>
<evidence type="ECO:0000256" key="1">
    <source>
        <dbReference type="ARBA" id="ARBA00022448"/>
    </source>
</evidence>
<name>A0ABT1EB41_9FIRM</name>
<dbReference type="InterPro" id="IPR027417">
    <property type="entry name" value="P-loop_NTPase"/>
</dbReference>
<reference evidence="8 9" key="1">
    <citation type="journal article" date="2022" name="Genome Biol. Evol.">
        <title>Host diet, physiology and behaviors set the stage for Lachnospiraceae cladogenesis.</title>
        <authorList>
            <person name="Vera-Ponce De Leon A."/>
            <person name="Schneider M."/>
            <person name="Jahnes B.C."/>
            <person name="Sadowski V."/>
            <person name="Camuy-Velez L.A."/>
            <person name="Duan J."/>
            <person name="Sabree Z.L."/>
        </authorList>
    </citation>
    <scope>NUCLEOTIDE SEQUENCE [LARGE SCALE GENOMIC DNA]</scope>
    <source>
        <strain evidence="8 9">PAL113</strain>
    </source>
</reference>
<keyword evidence="1" id="KW-0813">Transport</keyword>
<evidence type="ECO:0000256" key="6">
    <source>
        <dbReference type="ARBA" id="ARBA00023136"/>
    </source>
</evidence>
<dbReference type="RefSeq" id="WP_262066831.1">
    <property type="nucleotide sequence ID" value="NZ_JAMXOD010000017.1"/>
</dbReference>
<dbReference type="PROSITE" id="PS50893">
    <property type="entry name" value="ABC_TRANSPORTER_2"/>
    <property type="match status" value="1"/>
</dbReference>
<dbReference type="CDD" id="cd03301">
    <property type="entry name" value="ABC_MalK_N"/>
    <property type="match status" value="1"/>
</dbReference>
<dbReference type="Proteomes" id="UP001523566">
    <property type="component" value="Unassembled WGS sequence"/>
</dbReference>
<organism evidence="8 9">
    <name type="scientific">Aequitasia blattaphilus</name>
    <dbReference type="NCBI Taxonomy" id="2949332"/>
    <lineage>
        <taxon>Bacteria</taxon>
        <taxon>Bacillati</taxon>
        <taxon>Bacillota</taxon>
        <taxon>Clostridia</taxon>
        <taxon>Lachnospirales</taxon>
        <taxon>Lachnospiraceae</taxon>
        <taxon>Aequitasia</taxon>
    </lineage>
</organism>
<evidence type="ECO:0000256" key="3">
    <source>
        <dbReference type="ARBA" id="ARBA00022741"/>
    </source>
</evidence>
<keyword evidence="5" id="KW-1278">Translocase</keyword>
<dbReference type="Gene3D" id="3.40.50.300">
    <property type="entry name" value="P-loop containing nucleotide triphosphate hydrolases"/>
    <property type="match status" value="1"/>
</dbReference>
<dbReference type="SMART" id="SM00382">
    <property type="entry name" value="AAA"/>
    <property type="match status" value="1"/>
</dbReference>
<dbReference type="InterPro" id="IPR003439">
    <property type="entry name" value="ABC_transporter-like_ATP-bd"/>
</dbReference>
<dbReference type="Gene3D" id="2.40.50.140">
    <property type="entry name" value="Nucleic acid-binding proteins"/>
    <property type="match status" value="1"/>
</dbReference>
<proteinExistence type="predicted"/>
<keyword evidence="9" id="KW-1185">Reference proteome</keyword>
<evidence type="ECO:0000256" key="5">
    <source>
        <dbReference type="ARBA" id="ARBA00022967"/>
    </source>
</evidence>
<keyword evidence="3" id="KW-0547">Nucleotide-binding</keyword>
<dbReference type="SUPFAM" id="SSF52540">
    <property type="entry name" value="P-loop containing nucleoside triphosphate hydrolases"/>
    <property type="match status" value="1"/>
</dbReference>
<feature type="domain" description="ABC transporter" evidence="7">
    <location>
        <begin position="4"/>
        <end position="236"/>
    </location>
</feature>
<dbReference type="PANTHER" id="PTHR43875:SF15">
    <property type="entry name" value="TREHALOSE IMPORT ATP-BINDING PROTEIN SUGC"/>
    <property type="match status" value="1"/>
</dbReference>
<accession>A0ABT1EB41</accession>
<dbReference type="GO" id="GO:0005524">
    <property type="term" value="F:ATP binding"/>
    <property type="evidence" value="ECO:0007669"/>
    <property type="project" value="UniProtKB-KW"/>
</dbReference>
<dbReference type="Pfam" id="PF00005">
    <property type="entry name" value="ABC_tran"/>
    <property type="match status" value="1"/>
</dbReference>
<keyword evidence="2" id="KW-1003">Cell membrane</keyword>
<gene>
    <name evidence="8" type="ORF">NK125_11515</name>
</gene>
<evidence type="ECO:0000313" key="9">
    <source>
        <dbReference type="Proteomes" id="UP001523566"/>
    </source>
</evidence>
<keyword evidence="6" id="KW-0472">Membrane</keyword>
<keyword evidence="4 8" id="KW-0067">ATP-binding</keyword>
<evidence type="ECO:0000256" key="4">
    <source>
        <dbReference type="ARBA" id="ARBA00022840"/>
    </source>
</evidence>
<dbReference type="InterPro" id="IPR015855">
    <property type="entry name" value="ABC_transpr_MalK-like"/>
</dbReference>
<comment type="caution">
    <text evidence="8">The sequence shown here is derived from an EMBL/GenBank/DDBJ whole genome shotgun (WGS) entry which is preliminary data.</text>
</comment>
<protein>
    <submittedName>
        <fullName evidence="8">ABC transporter ATP-binding protein</fullName>
    </submittedName>
</protein>
<dbReference type="Gene3D" id="2.40.50.100">
    <property type="match status" value="1"/>
</dbReference>
<dbReference type="SUPFAM" id="SSF50331">
    <property type="entry name" value="MOP-like"/>
    <property type="match status" value="1"/>
</dbReference>
<evidence type="ECO:0000256" key="2">
    <source>
        <dbReference type="ARBA" id="ARBA00022475"/>
    </source>
</evidence>
<dbReference type="PANTHER" id="PTHR43875">
    <property type="entry name" value="MALTODEXTRIN IMPORT ATP-BINDING PROTEIN MSMX"/>
    <property type="match status" value="1"/>
</dbReference>
<dbReference type="InterPro" id="IPR003593">
    <property type="entry name" value="AAA+_ATPase"/>
</dbReference>
<evidence type="ECO:0000313" key="8">
    <source>
        <dbReference type="EMBL" id="MCP1103045.1"/>
    </source>
</evidence>
<dbReference type="InterPro" id="IPR008995">
    <property type="entry name" value="Mo/tungstate-bd_C_term_dom"/>
</dbReference>
<dbReference type="InterPro" id="IPR012340">
    <property type="entry name" value="NA-bd_OB-fold"/>
</dbReference>